<evidence type="ECO:0000256" key="5">
    <source>
        <dbReference type="ARBA" id="ARBA00022692"/>
    </source>
</evidence>
<feature type="transmembrane region" description="Helical" evidence="11">
    <location>
        <begin position="287"/>
        <end position="313"/>
    </location>
</feature>
<keyword evidence="2" id="KW-1003">Cell membrane</keyword>
<dbReference type="EMBL" id="LILD01000001">
    <property type="protein sequence ID" value="KOO38013.1"/>
    <property type="molecule type" value="Genomic_DNA"/>
</dbReference>
<gene>
    <name evidence="12" type="ORF">AMD02_03430</name>
</gene>
<proteinExistence type="predicted"/>
<feature type="transmembrane region" description="Helical" evidence="11">
    <location>
        <begin position="150"/>
        <end position="167"/>
    </location>
</feature>
<dbReference type="PANTHER" id="PTHR30474">
    <property type="entry name" value="CELL CYCLE PROTEIN"/>
    <property type="match status" value="1"/>
</dbReference>
<feature type="transmembrane region" description="Helical" evidence="11">
    <location>
        <begin position="82"/>
        <end position="101"/>
    </location>
</feature>
<keyword evidence="7" id="KW-0573">Peptidoglycan synthesis</keyword>
<feature type="transmembrane region" description="Helical" evidence="11">
    <location>
        <begin position="363"/>
        <end position="383"/>
    </location>
</feature>
<dbReference type="GO" id="GO:0016757">
    <property type="term" value="F:glycosyltransferase activity"/>
    <property type="evidence" value="ECO:0007669"/>
    <property type="project" value="UniProtKB-KW"/>
</dbReference>
<keyword evidence="10" id="KW-0961">Cell wall biogenesis/degradation</keyword>
<keyword evidence="6" id="KW-0133">Cell shape</keyword>
<keyword evidence="9 11" id="KW-0472">Membrane</keyword>
<keyword evidence="3" id="KW-0328">Glycosyltransferase</keyword>
<evidence type="ECO:0000256" key="1">
    <source>
        <dbReference type="ARBA" id="ARBA00004141"/>
    </source>
</evidence>
<dbReference type="GO" id="GO:0051301">
    <property type="term" value="P:cell division"/>
    <property type="evidence" value="ECO:0007669"/>
    <property type="project" value="InterPro"/>
</dbReference>
<evidence type="ECO:0000256" key="8">
    <source>
        <dbReference type="ARBA" id="ARBA00022989"/>
    </source>
</evidence>
<feature type="transmembrane region" description="Helical" evidence="11">
    <location>
        <begin position="54"/>
        <end position="75"/>
    </location>
</feature>
<dbReference type="GO" id="GO:0008360">
    <property type="term" value="P:regulation of cell shape"/>
    <property type="evidence" value="ECO:0007669"/>
    <property type="project" value="UniProtKB-KW"/>
</dbReference>
<evidence type="ECO:0000256" key="6">
    <source>
        <dbReference type="ARBA" id="ARBA00022960"/>
    </source>
</evidence>
<dbReference type="Pfam" id="PF01098">
    <property type="entry name" value="FTSW_RODA_SPOVE"/>
    <property type="match status" value="1"/>
</dbReference>
<feature type="transmembrane region" description="Helical" evidence="11">
    <location>
        <begin position="325"/>
        <end position="343"/>
    </location>
</feature>
<keyword evidence="8 11" id="KW-1133">Transmembrane helix</keyword>
<name>A0A0M0KHY0_ALKHA</name>
<dbReference type="GO" id="GO:0015648">
    <property type="term" value="F:lipid-linked peptidoglycan transporter activity"/>
    <property type="evidence" value="ECO:0007669"/>
    <property type="project" value="TreeGrafter"/>
</dbReference>
<dbReference type="InterPro" id="IPR018365">
    <property type="entry name" value="Cell_cycle_FtsW-rel_CS"/>
</dbReference>
<protein>
    <submittedName>
        <fullName evidence="12">Cell cycle protein</fullName>
    </submittedName>
</protein>
<dbReference type="AlphaFoldDB" id="A0A0M0KHY0"/>
<feature type="transmembrane region" description="Helical" evidence="11">
    <location>
        <begin position="196"/>
        <end position="214"/>
    </location>
</feature>
<dbReference type="InterPro" id="IPR011923">
    <property type="entry name" value="RodA/MrdB"/>
</dbReference>
<comment type="subcellular location">
    <subcellularLocation>
        <location evidence="1">Membrane</location>
        <topology evidence="1">Multi-pass membrane protein</topology>
    </subcellularLocation>
</comment>
<dbReference type="PROSITE" id="PS00428">
    <property type="entry name" value="FTSW_RODA_SPOVE"/>
    <property type="match status" value="1"/>
</dbReference>
<dbReference type="GeneID" id="87598794"/>
<dbReference type="GO" id="GO:0032153">
    <property type="term" value="C:cell division site"/>
    <property type="evidence" value="ECO:0007669"/>
    <property type="project" value="TreeGrafter"/>
</dbReference>
<evidence type="ECO:0000256" key="10">
    <source>
        <dbReference type="ARBA" id="ARBA00023316"/>
    </source>
</evidence>
<feature type="transmembrane region" description="Helical" evidence="11">
    <location>
        <begin position="173"/>
        <end position="189"/>
    </location>
</feature>
<evidence type="ECO:0000256" key="9">
    <source>
        <dbReference type="ARBA" id="ARBA00023136"/>
    </source>
</evidence>
<dbReference type="GO" id="GO:0071555">
    <property type="term" value="P:cell wall organization"/>
    <property type="evidence" value="ECO:0007669"/>
    <property type="project" value="UniProtKB-KW"/>
</dbReference>
<dbReference type="GO" id="GO:0009252">
    <property type="term" value="P:peptidoglycan biosynthetic process"/>
    <property type="evidence" value="ECO:0007669"/>
    <property type="project" value="UniProtKB-KW"/>
</dbReference>
<evidence type="ECO:0000256" key="4">
    <source>
        <dbReference type="ARBA" id="ARBA00022679"/>
    </source>
</evidence>
<organism evidence="12">
    <name type="scientific">Halalkalibacterium halodurans</name>
    <name type="common">Bacillus halodurans</name>
    <dbReference type="NCBI Taxonomy" id="86665"/>
    <lineage>
        <taxon>Bacteria</taxon>
        <taxon>Bacillati</taxon>
        <taxon>Bacillota</taxon>
        <taxon>Bacilli</taxon>
        <taxon>Bacillales</taxon>
        <taxon>Bacillaceae</taxon>
        <taxon>Halalkalibacterium (ex Joshi et al. 2022)</taxon>
    </lineage>
</organism>
<dbReference type="RefSeq" id="WP_053430474.1">
    <property type="nucleotide sequence ID" value="NZ_CP040441.1"/>
</dbReference>
<evidence type="ECO:0000256" key="3">
    <source>
        <dbReference type="ARBA" id="ARBA00022676"/>
    </source>
</evidence>
<feature type="transmembrane region" description="Helical" evidence="11">
    <location>
        <begin position="12"/>
        <end position="34"/>
    </location>
</feature>
<reference evidence="12" key="1">
    <citation type="submission" date="2015-08" db="EMBL/GenBank/DDBJ databases">
        <title>Complete DNA Sequence of Pseudomonas syringae pv. actinidiae, the Causal Agent of Kiwifruit Canker Disease.</title>
        <authorList>
            <person name="Rikkerink E.H.A."/>
            <person name="Fineran P.C."/>
        </authorList>
    </citation>
    <scope>NUCLEOTIDE SEQUENCE</scope>
    <source>
        <strain evidence="12">DSM 13666</strain>
    </source>
</reference>
<comment type="caution">
    <text evidence="12">The sequence shown here is derived from an EMBL/GenBank/DDBJ whole genome shotgun (WGS) entry which is preliminary data.</text>
</comment>
<dbReference type="GO" id="GO:0005886">
    <property type="term" value="C:plasma membrane"/>
    <property type="evidence" value="ECO:0007669"/>
    <property type="project" value="TreeGrafter"/>
</dbReference>
<feature type="transmembrane region" description="Helical" evidence="11">
    <location>
        <begin position="121"/>
        <end position="138"/>
    </location>
</feature>
<evidence type="ECO:0000256" key="2">
    <source>
        <dbReference type="ARBA" id="ARBA00022475"/>
    </source>
</evidence>
<dbReference type="NCBIfam" id="TIGR02210">
    <property type="entry name" value="rodA_shape"/>
    <property type="match status" value="1"/>
</dbReference>
<evidence type="ECO:0000256" key="7">
    <source>
        <dbReference type="ARBA" id="ARBA00022984"/>
    </source>
</evidence>
<keyword evidence="5 11" id="KW-0812">Transmembrane</keyword>
<keyword evidence="4" id="KW-0808">Transferase</keyword>
<sequence length="398" mass="44403">MNQQKTPFQQIDYTLIFLVFLLMCISFLAIYSGTTEQYVDYEEMGRDFFLKKQIVYYVIGFIVMVAIMTFDYELLKNFSIPFYVIGLLLLIYVEFNGIVQNGSQRWMKLFGVGPAFQPSEFMKFFLIIALAHMLYLLTTNRTDKSLKGDLVLLGKILAVGMPPFLLILKQPDLGTALVIGSVIATMILVAGISWRLIFLCLLAVVGGIVTLVYLHNFHYEFFSSNLIKAHQLDRIYGWLNPDEYAGSFAYQTTQAILGIGAGQLFGSGFMNSVQAQSAAVPELHTDFIFAVIGEEFGFLGATVLLVVFFLMFYRMVIIALTCNNLFGTYLVSGIIGLLVFQVVQNIGMTVGLFPVTGLALPFISYGGTALVTNMIAIGIVLNVGMRTKNYMFQAEQQA</sequence>
<evidence type="ECO:0000313" key="12">
    <source>
        <dbReference type="EMBL" id="KOO38013.1"/>
    </source>
</evidence>
<accession>A0A0M0KHY0</accession>
<dbReference type="PANTHER" id="PTHR30474:SF1">
    <property type="entry name" value="PEPTIDOGLYCAN GLYCOSYLTRANSFERASE MRDB"/>
    <property type="match status" value="1"/>
</dbReference>
<dbReference type="InterPro" id="IPR001182">
    <property type="entry name" value="FtsW/RodA"/>
</dbReference>
<dbReference type="PATRIC" id="fig|136160.3.peg.929"/>
<evidence type="ECO:0000256" key="11">
    <source>
        <dbReference type="SAM" id="Phobius"/>
    </source>
</evidence>